<name>A0A3B0FDC3_PSEPS</name>
<dbReference type="Gene3D" id="3.40.50.2300">
    <property type="match status" value="2"/>
</dbReference>
<dbReference type="GO" id="GO:0003700">
    <property type="term" value="F:DNA-binding transcription factor activity"/>
    <property type="evidence" value="ECO:0007669"/>
    <property type="project" value="TreeGrafter"/>
</dbReference>
<evidence type="ECO:0000313" key="5">
    <source>
        <dbReference type="EMBL" id="RKO19792.1"/>
    </source>
</evidence>
<reference evidence="5 6" key="1">
    <citation type="submission" date="2018-10" db="EMBL/GenBank/DDBJ databases">
        <title>Genome-guide identification and characterization of bacteria that degrade polycyclic aromatic hydrocarbons and resist hexavalent chromium simultaneously.</title>
        <authorList>
            <person name="Feng H."/>
        </authorList>
    </citation>
    <scope>NUCLEOTIDE SEQUENCE [LARGE SCALE GENOMIC DNA]</scope>
    <source>
        <strain evidence="5 6">J015</strain>
    </source>
</reference>
<reference evidence="6" key="2">
    <citation type="submission" date="2018-10" db="EMBL/GenBank/DDBJ databases">
        <authorList>
            <person name="Wang Y."/>
            <person name="Wang J."/>
            <person name="Yang X."/>
            <person name="Wang Z."/>
            <person name="Huang Y."/>
        </authorList>
    </citation>
    <scope>NUCLEOTIDE SEQUENCE [LARGE SCALE GENOMIC DNA]</scope>
    <source>
        <strain evidence="6">J015</strain>
    </source>
</reference>
<dbReference type="RefSeq" id="WP_120693709.1">
    <property type="nucleotide sequence ID" value="NZ_RBNH01000032.1"/>
</dbReference>
<evidence type="ECO:0000259" key="4">
    <source>
        <dbReference type="PROSITE" id="PS50932"/>
    </source>
</evidence>
<organism evidence="5 6">
    <name type="scientific">Pseudarthrobacter phenanthrenivorans</name>
    <name type="common">Arthrobacter phenanthrenivorans</name>
    <dbReference type="NCBI Taxonomy" id="361575"/>
    <lineage>
        <taxon>Bacteria</taxon>
        <taxon>Bacillati</taxon>
        <taxon>Actinomycetota</taxon>
        <taxon>Actinomycetes</taxon>
        <taxon>Micrococcales</taxon>
        <taxon>Micrococcaceae</taxon>
        <taxon>Pseudarthrobacter</taxon>
    </lineage>
</organism>
<dbReference type="InterPro" id="IPR028082">
    <property type="entry name" value="Peripla_BP_I"/>
</dbReference>
<gene>
    <name evidence="5" type="ORF">D7Z96_20020</name>
</gene>
<evidence type="ECO:0000313" key="6">
    <source>
        <dbReference type="Proteomes" id="UP000273159"/>
    </source>
</evidence>
<keyword evidence="1" id="KW-0805">Transcription regulation</keyword>
<dbReference type="PANTHER" id="PTHR30146">
    <property type="entry name" value="LACI-RELATED TRANSCRIPTIONAL REPRESSOR"/>
    <property type="match status" value="1"/>
</dbReference>
<dbReference type="InterPro" id="IPR046335">
    <property type="entry name" value="LacI/GalR-like_sensor"/>
</dbReference>
<dbReference type="AlphaFoldDB" id="A0A3B0FDC3"/>
<dbReference type="SMART" id="SM00354">
    <property type="entry name" value="HTH_LACI"/>
    <property type="match status" value="1"/>
</dbReference>
<dbReference type="SUPFAM" id="SSF53822">
    <property type="entry name" value="Periplasmic binding protein-like I"/>
    <property type="match status" value="1"/>
</dbReference>
<proteinExistence type="predicted"/>
<dbReference type="InterPro" id="IPR000843">
    <property type="entry name" value="HTH_LacI"/>
</dbReference>
<keyword evidence="3" id="KW-0804">Transcription</keyword>
<dbReference type="PROSITE" id="PS00356">
    <property type="entry name" value="HTH_LACI_1"/>
    <property type="match status" value="1"/>
</dbReference>
<dbReference type="EMBL" id="RBNH01000032">
    <property type="protein sequence ID" value="RKO19792.1"/>
    <property type="molecule type" value="Genomic_DNA"/>
</dbReference>
<evidence type="ECO:0000256" key="1">
    <source>
        <dbReference type="ARBA" id="ARBA00023015"/>
    </source>
</evidence>
<accession>A0A3B0FDC3</accession>
<dbReference type="PROSITE" id="PS50932">
    <property type="entry name" value="HTH_LACI_2"/>
    <property type="match status" value="1"/>
</dbReference>
<dbReference type="Proteomes" id="UP000273159">
    <property type="component" value="Unassembled WGS sequence"/>
</dbReference>
<dbReference type="CDD" id="cd01392">
    <property type="entry name" value="HTH_LacI"/>
    <property type="match status" value="1"/>
</dbReference>
<dbReference type="Pfam" id="PF13377">
    <property type="entry name" value="Peripla_BP_3"/>
    <property type="match status" value="1"/>
</dbReference>
<evidence type="ECO:0000256" key="3">
    <source>
        <dbReference type="ARBA" id="ARBA00023163"/>
    </source>
</evidence>
<comment type="caution">
    <text evidence="5">The sequence shown here is derived from an EMBL/GenBank/DDBJ whole genome shotgun (WGS) entry which is preliminary data.</text>
</comment>
<feature type="domain" description="HTH lacI-type" evidence="4">
    <location>
        <begin position="16"/>
        <end position="71"/>
    </location>
</feature>
<sequence>MSTTGSRTPPAAAERPKLEDLARKVGVSIATVSRVVNGRKGVSREIRQAVLAAMDDLGYERPDRSRGDVRGQVGVIVPDLTNPIFPAIAQAVVSLLSQEDFIPVICALPGGGRSEDEYIEMLVAQGAAGIIFICTAHADGQASLERYHRLRGRGIPYVLVNGPRPELGAASVANDDAAAISTAVQHLASLGHRKVGLAIGPHRFIPSRQKLAGFRAALAEFLDTDDPVPHIATSMFTVEGGQSAANELLDSGHTAIVCASDVMALGAIRAARARGLRVPEDVSIVGFDDSTLMALTDPPLTTLRQPAAAIAHAAVHALAADIAGEQSTHSPVVLASDLVLRGSTGPAAKPSGRQRSQRSPQ</sequence>
<evidence type="ECO:0000256" key="2">
    <source>
        <dbReference type="ARBA" id="ARBA00023125"/>
    </source>
</evidence>
<dbReference type="SUPFAM" id="SSF47413">
    <property type="entry name" value="lambda repressor-like DNA-binding domains"/>
    <property type="match status" value="1"/>
</dbReference>
<keyword evidence="2" id="KW-0238">DNA-binding</keyword>
<dbReference type="GO" id="GO:0000976">
    <property type="term" value="F:transcription cis-regulatory region binding"/>
    <property type="evidence" value="ECO:0007669"/>
    <property type="project" value="TreeGrafter"/>
</dbReference>
<dbReference type="InterPro" id="IPR010982">
    <property type="entry name" value="Lambda_DNA-bd_dom_sf"/>
</dbReference>
<dbReference type="PANTHER" id="PTHR30146:SF153">
    <property type="entry name" value="LACTOSE OPERON REPRESSOR"/>
    <property type="match status" value="1"/>
</dbReference>
<dbReference type="Pfam" id="PF00356">
    <property type="entry name" value="LacI"/>
    <property type="match status" value="1"/>
</dbReference>
<dbReference type="Gene3D" id="1.10.260.40">
    <property type="entry name" value="lambda repressor-like DNA-binding domains"/>
    <property type="match status" value="1"/>
</dbReference>
<protein>
    <submittedName>
        <fullName evidence="5">LacI family transcriptional regulator</fullName>
    </submittedName>
</protein>